<evidence type="ECO:0000256" key="1">
    <source>
        <dbReference type="SAM" id="SignalP"/>
    </source>
</evidence>
<reference evidence="2" key="1">
    <citation type="journal article" date="2020" name="Stud. Mycol.">
        <title>101 Dothideomycetes genomes: a test case for predicting lifestyles and emergence of pathogens.</title>
        <authorList>
            <person name="Haridas S."/>
            <person name="Albert R."/>
            <person name="Binder M."/>
            <person name="Bloem J."/>
            <person name="Labutti K."/>
            <person name="Salamov A."/>
            <person name="Andreopoulos B."/>
            <person name="Baker S."/>
            <person name="Barry K."/>
            <person name="Bills G."/>
            <person name="Bluhm B."/>
            <person name="Cannon C."/>
            <person name="Castanera R."/>
            <person name="Culley D."/>
            <person name="Daum C."/>
            <person name="Ezra D."/>
            <person name="Gonzalez J."/>
            <person name="Henrissat B."/>
            <person name="Kuo A."/>
            <person name="Liang C."/>
            <person name="Lipzen A."/>
            <person name="Lutzoni F."/>
            <person name="Magnuson J."/>
            <person name="Mondo S."/>
            <person name="Nolan M."/>
            <person name="Ohm R."/>
            <person name="Pangilinan J."/>
            <person name="Park H.-J."/>
            <person name="Ramirez L."/>
            <person name="Alfaro M."/>
            <person name="Sun H."/>
            <person name="Tritt A."/>
            <person name="Yoshinaga Y."/>
            <person name="Zwiers L.-H."/>
            <person name="Turgeon B."/>
            <person name="Goodwin S."/>
            <person name="Spatafora J."/>
            <person name="Crous P."/>
            <person name="Grigoriev I."/>
        </authorList>
    </citation>
    <scope>NUCLEOTIDE SEQUENCE</scope>
    <source>
        <strain evidence="2">CBS 113979</strain>
    </source>
</reference>
<accession>A0A6G1H740</accession>
<evidence type="ECO:0000313" key="2">
    <source>
        <dbReference type="EMBL" id="KAF1988778.1"/>
    </source>
</evidence>
<organism evidence="2 3">
    <name type="scientific">Aulographum hederae CBS 113979</name>
    <dbReference type="NCBI Taxonomy" id="1176131"/>
    <lineage>
        <taxon>Eukaryota</taxon>
        <taxon>Fungi</taxon>
        <taxon>Dikarya</taxon>
        <taxon>Ascomycota</taxon>
        <taxon>Pezizomycotina</taxon>
        <taxon>Dothideomycetes</taxon>
        <taxon>Pleosporomycetidae</taxon>
        <taxon>Aulographales</taxon>
        <taxon>Aulographaceae</taxon>
    </lineage>
</organism>
<proteinExistence type="predicted"/>
<name>A0A6G1H740_9PEZI</name>
<dbReference type="AlphaFoldDB" id="A0A6G1H740"/>
<dbReference type="EMBL" id="ML977147">
    <property type="protein sequence ID" value="KAF1988778.1"/>
    <property type="molecule type" value="Genomic_DNA"/>
</dbReference>
<dbReference type="Proteomes" id="UP000800041">
    <property type="component" value="Unassembled WGS sequence"/>
</dbReference>
<sequence>MGLWRSLQAWYMLGVVWCGRWLTGGPDVLFDNFLEDDVSASMQLRNLPQSSHCQCSRRRGMVSSTDHLRCLAEEDWDRRKKRILGMTNKVDLIFRLPCAVGTTWAGLAPGGQFTVGINTQVCSGGHEMVLLCIPSCYRRDSAPASSIQHPDGAWIYTIYSSCP</sequence>
<feature type="signal peptide" evidence="1">
    <location>
        <begin position="1"/>
        <end position="18"/>
    </location>
</feature>
<protein>
    <submittedName>
        <fullName evidence="2">Uncharacterized protein</fullName>
    </submittedName>
</protein>
<gene>
    <name evidence="2" type="ORF">K402DRAFT_19653</name>
</gene>
<feature type="chain" id="PRO_5026163379" evidence="1">
    <location>
        <begin position="19"/>
        <end position="163"/>
    </location>
</feature>
<keyword evidence="1" id="KW-0732">Signal</keyword>
<keyword evidence="3" id="KW-1185">Reference proteome</keyword>
<evidence type="ECO:0000313" key="3">
    <source>
        <dbReference type="Proteomes" id="UP000800041"/>
    </source>
</evidence>